<keyword evidence="4" id="KW-0812">Transmembrane</keyword>
<name>A0A553NUV1_TIGCA</name>
<dbReference type="Gene3D" id="3.40.50.300">
    <property type="entry name" value="P-loop containing nucleotide triphosphate hydrolases"/>
    <property type="match status" value="1"/>
</dbReference>
<comment type="similarity">
    <text evidence="2">Belongs to the galactose-3-O-sulfotransferase family.</text>
</comment>
<gene>
    <name evidence="10" type="ORF">TCAL_16512</name>
</gene>
<dbReference type="STRING" id="6832.A0A553NUV1"/>
<protein>
    <submittedName>
        <fullName evidence="10">Uncharacterized protein</fullName>
    </submittedName>
</protein>
<dbReference type="Pfam" id="PF06990">
    <property type="entry name" value="Gal-3-0_sulfotr"/>
    <property type="match status" value="1"/>
</dbReference>
<comment type="caution">
    <text evidence="10">The sequence shown here is derived from an EMBL/GenBank/DDBJ whole genome shotgun (WGS) entry which is preliminary data.</text>
</comment>
<dbReference type="GO" id="GO:0001733">
    <property type="term" value="F:galactosylceramide sulfotransferase activity"/>
    <property type="evidence" value="ECO:0007669"/>
    <property type="project" value="InterPro"/>
</dbReference>
<keyword evidence="9" id="KW-0325">Glycoprotein</keyword>
<evidence type="ECO:0000313" key="10">
    <source>
        <dbReference type="EMBL" id="TRY69196.1"/>
    </source>
</evidence>
<comment type="subcellular location">
    <subcellularLocation>
        <location evidence="1">Golgi apparatus membrane</location>
        <topology evidence="1">Single-pass type II membrane protein</topology>
    </subcellularLocation>
</comment>
<evidence type="ECO:0000313" key="11">
    <source>
        <dbReference type="Proteomes" id="UP000318571"/>
    </source>
</evidence>
<dbReference type="PANTHER" id="PTHR14647">
    <property type="entry name" value="GALACTOSE-3-O-SULFOTRANSFERASE"/>
    <property type="match status" value="1"/>
</dbReference>
<dbReference type="Proteomes" id="UP000318571">
    <property type="component" value="Chromosome 1"/>
</dbReference>
<dbReference type="GO" id="GO:0000139">
    <property type="term" value="C:Golgi membrane"/>
    <property type="evidence" value="ECO:0007669"/>
    <property type="project" value="UniProtKB-SubCell"/>
</dbReference>
<dbReference type="GO" id="GO:0009247">
    <property type="term" value="P:glycolipid biosynthetic process"/>
    <property type="evidence" value="ECO:0007669"/>
    <property type="project" value="InterPro"/>
</dbReference>
<keyword evidence="5" id="KW-0735">Signal-anchor</keyword>
<proteinExistence type="inferred from homology"/>
<evidence type="ECO:0000256" key="4">
    <source>
        <dbReference type="ARBA" id="ARBA00022692"/>
    </source>
</evidence>
<accession>A0A553NUV1</accession>
<dbReference type="AlphaFoldDB" id="A0A553NUV1"/>
<evidence type="ECO:0000256" key="8">
    <source>
        <dbReference type="ARBA" id="ARBA00023136"/>
    </source>
</evidence>
<evidence type="ECO:0000256" key="1">
    <source>
        <dbReference type="ARBA" id="ARBA00004323"/>
    </source>
</evidence>
<evidence type="ECO:0000256" key="7">
    <source>
        <dbReference type="ARBA" id="ARBA00023034"/>
    </source>
</evidence>
<dbReference type="InterPro" id="IPR027417">
    <property type="entry name" value="P-loop_NTPase"/>
</dbReference>
<keyword evidence="6" id="KW-1133">Transmembrane helix</keyword>
<evidence type="ECO:0000256" key="6">
    <source>
        <dbReference type="ARBA" id="ARBA00022989"/>
    </source>
</evidence>
<keyword evidence="7" id="KW-0333">Golgi apparatus</keyword>
<evidence type="ECO:0000256" key="9">
    <source>
        <dbReference type="ARBA" id="ARBA00023180"/>
    </source>
</evidence>
<sequence length="253" mass="29803">MALASLLKPSNQINVQHRLLVYAYRNDVNVILPQTGNYVNNPKHKYVLDEPFRLEWLNGVSWHRDFVKNNEYGIQALHTKWNYTAYSNVQHRLLVYAYRNDVNVILPQTGNYVNNPKHKYVLDEPFRLEWLNGVSWHRDFVKNNEYGIQALHTKWNYTAYRLERNPTTRFERDPNKRGLNQQSWDLGMMGPDLEDSRVIEAKIQSMDQEFDLVMINEFMDESLVLLANLLCLPLSTMSGLKMNQRKSKAKVTV</sequence>
<dbReference type="InterPro" id="IPR009729">
    <property type="entry name" value="Gal-3-0_sulfotransfrase"/>
</dbReference>
<reference evidence="10 11" key="1">
    <citation type="journal article" date="2018" name="Nat. Ecol. Evol.">
        <title>Genomic signatures of mitonuclear coevolution across populations of Tigriopus californicus.</title>
        <authorList>
            <person name="Barreto F.S."/>
            <person name="Watson E.T."/>
            <person name="Lima T.G."/>
            <person name="Willett C.S."/>
            <person name="Edmands S."/>
            <person name="Li W."/>
            <person name="Burton R.S."/>
        </authorList>
    </citation>
    <scope>NUCLEOTIDE SEQUENCE [LARGE SCALE GENOMIC DNA]</scope>
    <source>
        <strain evidence="10 11">San Diego</strain>
    </source>
</reference>
<dbReference type="EMBL" id="VCGU01000010">
    <property type="protein sequence ID" value="TRY69196.1"/>
    <property type="molecule type" value="Genomic_DNA"/>
</dbReference>
<dbReference type="PANTHER" id="PTHR14647:SF87">
    <property type="entry name" value="PUTATIVE-RELATED"/>
    <property type="match status" value="1"/>
</dbReference>
<evidence type="ECO:0000256" key="5">
    <source>
        <dbReference type="ARBA" id="ARBA00022968"/>
    </source>
</evidence>
<evidence type="ECO:0000256" key="2">
    <source>
        <dbReference type="ARBA" id="ARBA00008124"/>
    </source>
</evidence>
<keyword evidence="3" id="KW-0808">Transferase</keyword>
<evidence type="ECO:0000256" key="3">
    <source>
        <dbReference type="ARBA" id="ARBA00022679"/>
    </source>
</evidence>
<keyword evidence="8" id="KW-0472">Membrane</keyword>
<keyword evidence="11" id="KW-1185">Reference proteome</keyword>
<organism evidence="10 11">
    <name type="scientific">Tigriopus californicus</name>
    <name type="common">Marine copepod</name>
    <dbReference type="NCBI Taxonomy" id="6832"/>
    <lineage>
        <taxon>Eukaryota</taxon>
        <taxon>Metazoa</taxon>
        <taxon>Ecdysozoa</taxon>
        <taxon>Arthropoda</taxon>
        <taxon>Crustacea</taxon>
        <taxon>Multicrustacea</taxon>
        <taxon>Hexanauplia</taxon>
        <taxon>Copepoda</taxon>
        <taxon>Harpacticoida</taxon>
        <taxon>Harpacticidae</taxon>
        <taxon>Tigriopus</taxon>
    </lineage>
</organism>